<comment type="similarity">
    <text evidence="1">Belongs to the CAP family.</text>
</comment>
<dbReference type="SMART" id="SM00673">
    <property type="entry name" value="CARP"/>
    <property type="match status" value="2"/>
</dbReference>
<dbReference type="STRING" id="1890364.A0A2P6NXE9"/>
<dbReference type="Proteomes" id="UP000241769">
    <property type="component" value="Unassembled WGS sequence"/>
</dbReference>
<feature type="region of interest" description="Disordered" evidence="2">
    <location>
        <begin position="278"/>
        <end position="310"/>
    </location>
</feature>
<dbReference type="InterPro" id="IPR001837">
    <property type="entry name" value="Adenylate_cyclase-assoc_CAP"/>
</dbReference>
<dbReference type="FunCoup" id="A0A2P6NXE9">
    <property type="interactions" value="464"/>
</dbReference>
<dbReference type="AlphaFoldDB" id="A0A2P6NXE9"/>
<dbReference type="OrthoDB" id="1601at2759"/>
<dbReference type="PANTHER" id="PTHR10652:SF0">
    <property type="entry name" value="ADENYLYL CYCLASE-ASSOCIATED PROTEIN"/>
    <property type="match status" value="1"/>
</dbReference>
<dbReference type="GO" id="GO:0008179">
    <property type="term" value="F:adenylate cyclase binding"/>
    <property type="evidence" value="ECO:0007669"/>
    <property type="project" value="TreeGrafter"/>
</dbReference>
<dbReference type="Pfam" id="PF21938">
    <property type="entry name" value="CAP_N"/>
    <property type="match status" value="1"/>
</dbReference>
<sequence>MEMLNKPRAKYRYEFKNFTVCSRASEPRATEIEDERFSEACTTVAGPSEERQPFFVSSKSIAMSLENAISALSTQLNTVLSRLEQIEGKIASGASASAPAAASSGSGEGPSPAVAEYQALIDQYVVPFVQSAKTLEDPLVAKQAEFFLEATNKQRDFLSIVSKSKKPDDTTFQKLLGPTSELMGQITGVKESKESRSSKNPNNLATVAEGVSALGWVCIAPTPGPHVAESRGSAEFYSNRILKEFKGNNQNQVDFVTHFVNFLKELQVFVKKNHTTGLSWNPRGGDAASASSAAPAGAPSAPAPAATAAPTKSAGDITNVFAALNKGDGVTSGLKKVTNDMKSKNNPNKSSVVPSEIKPVAAAATKTAAKPTVTKPPKFSLEGNKWVVEYQVGNKSLVISETEPKHTVYIYKCQNSVIKVQGKVNAITLDDCSKTSVIFEDVVASFEVVNCKSVEVQVEKSVPSIAVDKTSGIQIFLAETSLHTEIVSSKSDSMNVLLPDPVNGFEEKPIPEQYKTVVKNRTLVTEINSHV</sequence>
<dbReference type="PROSITE" id="PS51329">
    <property type="entry name" value="C_CAP_COFACTOR_C"/>
    <property type="match status" value="1"/>
</dbReference>
<feature type="domain" description="C-CAP/cofactor C-like" evidence="3">
    <location>
        <begin position="376"/>
        <end position="523"/>
    </location>
</feature>
<dbReference type="SUPFAM" id="SSF101278">
    <property type="entry name" value="N-terminal domain of adenylylcyclase associated protein, CAP"/>
    <property type="match status" value="1"/>
</dbReference>
<dbReference type="InterPro" id="IPR036222">
    <property type="entry name" value="CAP_N_sf"/>
</dbReference>
<dbReference type="InterPro" id="IPR036223">
    <property type="entry name" value="CAP_C_sf"/>
</dbReference>
<dbReference type="PANTHER" id="PTHR10652">
    <property type="entry name" value="ADENYLYL CYCLASE-ASSOCIATED PROTEIN"/>
    <property type="match status" value="1"/>
</dbReference>
<dbReference type="InterPro" id="IPR017901">
    <property type="entry name" value="C-CAP_CF_C-like"/>
</dbReference>
<dbReference type="InParanoid" id="A0A2P6NXE9"/>
<evidence type="ECO:0000259" key="3">
    <source>
        <dbReference type="PROSITE" id="PS51329"/>
    </source>
</evidence>
<keyword evidence="5" id="KW-1185">Reference proteome</keyword>
<dbReference type="InterPro" id="IPR006599">
    <property type="entry name" value="CARP_motif"/>
</dbReference>
<dbReference type="GO" id="GO:0019933">
    <property type="term" value="P:cAMP-mediated signaling"/>
    <property type="evidence" value="ECO:0007669"/>
    <property type="project" value="TreeGrafter"/>
</dbReference>
<dbReference type="FunFam" id="1.25.40.330:FF:000001">
    <property type="entry name" value="Adenylyl cyclase-associated protein"/>
    <property type="match status" value="1"/>
</dbReference>
<name>A0A2P6NXE9_9EUKA</name>
<organism evidence="4 5">
    <name type="scientific">Planoprotostelium fungivorum</name>
    <dbReference type="NCBI Taxonomy" id="1890364"/>
    <lineage>
        <taxon>Eukaryota</taxon>
        <taxon>Amoebozoa</taxon>
        <taxon>Evosea</taxon>
        <taxon>Variosea</taxon>
        <taxon>Cavosteliida</taxon>
        <taxon>Cavosteliaceae</taxon>
        <taxon>Planoprotostelium</taxon>
    </lineage>
</organism>
<dbReference type="GO" id="GO:0007015">
    <property type="term" value="P:actin filament organization"/>
    <property type="evidence" value="ECO:0007669"/>
    <property type="project" value="TreeGrafter"/>
</dbReference>
<evidence type="ECO:0000256" key="2">
    <source>
        <dbReference type="SAM" id="MobiDB-lite"/>
    </source>
</evidence>
<accession>A0A2P6NXE9</accession>
<dbReference type="Pfam" id="PF08603">
    <property type="entry name" value="CAP_C"/>
    <property type="match status" value="1"/>
</dbReference>
<dbReference type="Gene3D" id="2.160.20.70">
    <property type="match status" value="1"/>
</dbReference>
<evidence type="ECO:0000256" key="1">
    <source>
        <dbReference type="ARBA" id="ARBA00007659"/>
    </source>
</evidence>
<comment type="caution">
    <text evidence="4">The sequence shown here is derived from an EMBL/GenBank/DDBJ whole genome shotgun (WGS) entry which is preliminary data.</text>
</comment>
<evidence type="ECO:0000313" key="5">
    <source>
        <dbReference type="Proteomes" id="UP000241769"/>
    </source>
</evidence>
<dbReference type="InterPro" id="IPR013912">
    <property type="entry name" value="Adenylate_cyclase-assoc_CAP_C"/>
</dbReference>
<dbReference type="SUPFAM" id="SSF69340">
    <property type="entry name" value="C-terminal domain of adenylylcyclase associated protein"/>
    <property type="match status" value="1"/>
</dbReference>
<proteinExistence type="inferred from homology"/>
<dbReference type="InterPro" id="IPR016098">
    <property type="entry name" value="CAP/MinC_C"/>
</dbReference>
<reference evidence="4 5" key="1">
    <citation type="journal article" date="2018" name="Genome Biol. Evol.">
        <title>Multiple Roots of Fruiting Body Formation in Amoebozoa.</title>
        <authorList>
            <person name="Hillmann F."/>
            <person name="Forbes G."/>
            <person name="Novohradska S."/>
            <person name="Ferling I."/>
            <person name="Riege K."/>
            <person name="Groth M."/>
            <person name="Westermann M."/>
            <person name="Marz M."/>
            <person name="Spaller T."/>
            <person name="Winckler T."/>
            <person name="Schaap P."/>
            <person name="Glockner G."/>
        </authorList>
    </citation>
    <scope>NUCLEOTIDE SEQUENCE [LARGE SCALE GENOMIC DNA]</scope>
    <source>
        <strain evidence="4 5">Jena</strain>
    </source>
</reference>
<feature type="compositionally biased region" description="Low complexity" evidence="2">
    <location>
        <begin position="287"/>
        <end position="310"/>
    </location>
</feature>
<dbReference type="GO" id="GO:0005737">
    <property type="term" value="C:cytoplasm"/>
    <property type="evidence" value="ECO:0007669"/>
    <property type="project" value="TreeGrafter"/>
</dbReference>
<dbReference type="Gene3D" id="1.25.40.330">
    <property type="entry name" value="Adenylate cyclase-associated CAP, N-terminal domain"/>
    <property type="match status" value="1"/>
</dbReference>
<protein>
    <recommendedName>
        <fullName evidence="3">C-CAP/cofactor C-like domain-containing protein</fullName>
    </recommendedName>
</protein>
<dbReference type="EMBL" id="MDYQ01000009">
    <property type="protein sequence ID" value="PRP88631.1"/>
    <property type="molecule type" value="Genomic_DNA"/>
</dbReference>
<dbReference type="GO" id="GO:0003779">
    <property type="term" value="F:actin binding"/>
    <property type="evidence" value="ECO:0007669"/>
    <property type="project" value="InterPro"/>
</dbReference>
<dbReference type="InterPro" id="IPR053950">
    <property type="entry name" value="CAP_N"/>
</dbReference>
<evidence type="ECO:0000313" key="4">
    <source>
        <dbReference type="EMBL" id="PRP88631.1"/>
    </source>
</evidence>
<gene>
    <name evidence="4" type="ORF">PROFUN_03042</name>
</gene>